<evidence type="ECO:0000313" key="2">
    <source>
        <dbReference type="EMBL" id="BAD45156.1"/>
    </source>
</evidence>
<dbReference type="InterPro" id="IPR036047">
    <property type="entry name" value="F-box-like_dom_sf"/>
</dbReference>
<dbReference type="EMBL" id="AP002867">
    <property type="protein sequence ID" value="BAD52551.1"/>
    <property type="molecule type" value="Genomic_DNA"/>
</dbReference>
<dbReference type="EMBL" id="AP003338">
    <property type="protein sequence ID" value="BAD45156.1"/>
    <property type="molecule type" value="Genomic_DNA"/>
</dbReference>
<sequence>MARMSLRPRGRRPREACGDDRLSALPGDLLLLVLRRLYTRTALATGMLSRSWAHLPHELPALDFRVSDILRRAITGDRCILRHRGVVGASPVASRRHRVARHRPPATPSSSPTLPRRRQQPADRAESRQRQASVAAVHGWRAEQFGREGEVAGDPVRALEAGELGDGLLTLVDQAPRSVLAHRYSACRAHGGG</sequence>
<accession>Q656W7</accession>
<feature type="region of interest" description="Disordered" evidence="1">
    <location>
        <begin position="91"/>
        <end position="133"/>
    </location>
</feature>
<proteinExistence type="predicted"/>
<reference evidence="4" key="2">
    <citation type="journal article" date="2005" name="Nature">
        <title>The map-based sequence of the rice genome.</title>
        <authorList>
            <consortium name="International rice genome sequencing project (IRGSP)"/>
            <person name="Matsumoto T."/>
            <person name="Wu J."/>
            <person name="Kanamori H."/>
            <person name="Katayose Y."/>
            <person name="Fujisawa M."/>
            <person name="Namiki N."/>
            <person name="Mizuno H."/>
            <person name="Yamamoto K."/>
            <person name="Antonio B.A."/>
            <person name="Baba T."/>
            <person name="Sakata K."/>
            <person name="Nagamura Y."/>
            <person name="Aoki H."/>
            <person name="Arikawa K."/>
            <person name="Arita K."/>
            <person name="Bito T."/>
            <person name="Chiden Y."/>
            <person name="Fujitsuka N."/>
            <person name="Fukunaka R."/>
            <person name="Hamada M."/>
            <person name="Harada C."/>
            <person name="Hayashi A."/>
            <person name="Hijishita S."/>
            <person name="Honda M."/>
            <person name="Hosokawa S."/>
            <person name="Ichikawa Y."/>
            <person name="Idonuma A."/>
            <person name="Iijima M."/>
            <person name="Ikeda M."/>
            <person name="Ikeno M."/>
            <person name="Ito K."/>
            <person name="Ito S."/>
            <person name="Ito T."/>
            <person name="Ito Y."/>
            <person name="Ito Y."/>
            <person name="Iwabuchi A."/>
            <person name="Kamiya K."/>
            <person name="Karasawa W."/>
            <person name="Kurita K."/>
            <person name="Katagiri S."/>
            <person name="Kikuta A."/>
            <person name="Kobayashi H."/>
            <person name="Kobayashi N."/>
            <person name="Machita K."/>
            <person name="Maehara T."/>
            <person name="Masukawa M."/>
            <person name="Mizubayashi T."/>
            <person name="Mukai Y."/>
            <person name="Nagasaki H."/>
            <person name="Nagata Y."/>
            <person name="Naito S."/>
            <person name="Nakashima M."/>
            <person name="Nakama Y."/>
            <person name="Nakamichi Y."/>
            <person name="Nakamura M."/>
            <person name="Meguro A."/>
            <person name="Negishi M."/>
            <person name="Ohta I."/>
            <person name="Ohta T."/>
            <person name="Okamoto M."/>
            <person name="Ono N."/>
            <person name="Saji S."/>
            <person name="Sakaguchi M."/>
            <person name="Sakai K."/>
            <person name="Shibata M."/>
            <person name="Shimokawa T."/>
            <person name="Song J."/>
            <person name="Takazaki Y."/>
            <person name="Terasawa K."/>
            <person name="Tsugane M."/>
            <person name="Tsuji K."/>
            <person name="Ueda S."/>
            <person name="Waki K."/>
            <person name="Yamagata H."/>
            <person name="Yamamoto M."/>
            <person name="Yamamoto S."/>
            <person name="Yamane H."/>
            <person name="Yoshiki S."/>
            <person name="Yoshihara R."/>
            <person name="Yukawa K."/>
            <person name="Zhong H."/>
            <person name="Yano M."/>
            <person name="Yuan Q."/>
            <person name="Ouyang S."/>
            <person name="Liu J."/>
            <person name="Jones K.M."/>
            <person name="Gansberger K."/>
            <person name="Moffat K."/>
            <person name="Hill J."/>
            <person name="Bera J."/>
            <person name="Fadrosh D."/>
            <person name="Jin S."/>
            <person name="Johri S."/>
            <person name="Kim M."/>
            <person name="Overton L."/>
            <person name="Reardon M."/>
            <person name="Tsitrin T."/>
            <person name="Vuong H."/>
            <person name="Weaver B."/>
            <person name="Ciecko A."/>
            <person name="Tallon L."/>
            <person name="Jackson J."/>
            <person name="Pai G."/>
            <person name="Aken S.V."/>
            <person name="Utterback T."/>
            <person name="Reidmuller S."/>
            <person name="Feldblyum T."/>
            <person name="Hsiao J."/>
            <person name="Zismann V."/>
            <person name="Iobst S."/>
            <person name="de Vazeille A.R."/>
            <person name="Buell C.R."/>
            <person name="Ying K."/>
            <person name="Li Y."/>
            <person name="Lu T."/>
            <person name="Huang Y."/>
            <person name="Zhao Q."/>
            <person name="Feng Q."/>
            <person name="Zhang L."/>
            <person name="Zhu J."/>
            <person name="Weng Q."/>
            <person name="Mu J."/>
            <person name="Lu Y."/>
            <person name="Fan D."/>
            <person name="Liu Y."/>
            <person name="Guan J."/>
            <person name="Zhang Y."/>
            <person name="Yu S."/>
            <person name="Liu X."/>
            <person name="Zhang Y."/>
            <person name="Hong G."/>
            <person name="Han B."/>
            <person name="Choisne N."/>
            <person name="Demange N."/>
            <person name="Orjeda G."/>
            <person name="Samain S."/>
            <person name="Cattolico L."/>
            <person name="Pelletier E."/>
            <person name="Couloux A."/>
            <person name="Segurens B."/>
            <person name="Wincker P."/>
            <person name="D'Hont A."/>
            <person name="Scarpelli C."/>
            <person name="Weissenbach J."/>
            <person name="Salanoubat M."/>
            <person name="Quetier F."/>
            <person name="Yu Y."/>
            <person name="Kim H.R."/>
            <person name="Rambo T."/>
            <person name="Currie J."/>
            <person name="Collura K."/>
            <person name="Luo M."/>
            <person name="Yang T."/>
            <person name="Ammiraju J.S.S."/>
            <person name="Engler F."/>
            <person name="Soderlund C."/>
            <person name="Wing R.A."/>
            <person name="Palmer L.E."/>
            <person name="de la Bastide M."/>
            <person name="Spiegel L."/>
            <person name="Nascimento L."/>
            <person name="Zutavern T."/>
            <person name="O'Shaughnessy A."/>
            <person name="Dike S."/>
            <person name="Dedhia N."/>
            <person name="Preston R."/>
            <person name="Balija V."/>
            <person name="McCombie W.R."/>
            <person name="Chow T."/>
            <person name="Chen H."/>
            <person name="Chung M."/>
            <person name="Chen C."/>
            <person name="Shaw J."/>
            <person name="Wu H."/>
            <person name="Hsiao K."/>
            <person name="Chao Y."/>
            <person name="Chu M."/>
            <person name="Cheng C."/>
            <person name="Hour A."/>
            <person name="Lee P."/>
            <person name="Lin S."/>
            <person name="Lin Y."/>
            <person name="Liou J."/>
            <person name="Liu S."/>
            <person name="Hsing Y."/>
            <person name="Raghuvanshi S."/>
            <person name="Mohanty A."/>
            <person name="Bharti A.K."/>
            <person name="Gaur A."/>
            <person name="Gupta V."/>
            <person name="Kumar D."/>
            <person name="Ravi V."/>
            <person name="Vij S."/>
            <person name="Kapur A."/>
            <person name="Khurana P."/>
            <person name="Khurana P."/>
            <person name="Khurana J.P."/>
            <person name="Tyagi A.K."/>
            <person name="Gaikwad K."/>
            <person name="Singh A."/>
            <person name="Dalal V."/>
            <person name="Srivastava S."/>
            <person name="Dixit A."/>
            <person name="Pal A.K."/>
            <person name="Ghazi I.A."/>
            <person name="Yadav M."/>
            <person name="Pandit A."/>
            <person name="Bhargava A."/>
            <person name="Sureshbabu K."/>
            <person name="Batra K."/>
            <person name="Sharma T.R."/>
            <person name="Mohapatra T."/>
            <person name="Singh N.K."/>
            <person name="Messing J."/>
            <person name="Nelson A.B."/>
            <person name="Fuks G."/>
            <person name="Kavchok S."/>
            <person name="Keizer G."/>
            <person name="Linton E."/>
            <person name="Llaca V."/>
            <person name="Song R."/>
            <person name="Tanyolac B."/>
            <person name="Young S."/>
            <person name="Ho-Il K."/>
            <person name="Hahn J.H."/>
            <person name="Sangsakoo G."/>
            <person name="Vanavichit A."/>
            <person name="de Mattos Luiz.A.T."/>
            <person name="Zimmer P.D."/>
            <person name="Malone G."/>
            <person name="Dellagostin O."/>
            <person name="de Oliveira A.C."/>
            <person name="Bevan M."/>
            <person name="Bancroft I."/>
            <person name="Minx P."/>
            <person name="Cordum H."/>
            <person name="Wilson R."/>
            <person name="Cheng Z."/>
            <person name="Jin W."/>
            <person name="Jiang J."/>
            <person name="Leong S.A."/>
            <person name="Iwama H."/>
            <person name="Gojobori T."/>
            <person name="Itoh T."/>
            <person name="Niimura Y."/>
            <person name="Fujii Y."/>
            <person name="Habara T."/>
            <person name="Sakai H."/>
            <person name="Sato Y."/>
            <person name="Wilson G."/>
            <person name="Kumar K."/>
            <person name="McCouch S."/>
            <person name="Juretic N."/>
            <person name="Hoen D."/>
            <person name="Wright S."/>
            <person name="Bruskiewich R."/>
            <person name="Bureau T."/>
            <person name="Miyao A."/>
            <person name="Hirochika H."/>
            <person name="Nishikawa T."/>
            <person name="Kadowaki K."/>
            <person name="Sugiura M."/>
            <person name="Burr B."/>
            <person name="Sasaki T."/>
        </authorList>
    </citation>
    <scope>NUCLEOTIDE SEQUENCE [LARGE SCALE GENOMIC DNA]</scope>
    <source>
        <strain evidence="4">cv. Nipponbare</strain>
    </source>
</reference>
<name>Q656W7_ORYSJ</name>
<evidence type="ECO:0008006" key="5">
    <source>
        <dbReference type="Google" id="ProtNLM"/>
    </source>
</evidence>
<dbReference type="Proteomes" id="UP000000763">
    <property type="component" value="Chromosome 1"/>
</dbReference>
<dbReference type="PANTHER" id="PTHR35545:SF20">
    <property type="entry name" value="OS05G0536800 PROTEIN"/>
    <property type="match status" value="1"/>
</dbReference>
<gene>
    <name evidence="2" type="ORF">OJ1212_B09.23</name>
    <name evidence="3" type="ORF">P0463F06.7</name>
</gene>
<feature type="compositionally biased region" description="Basic and acidic residues" evidence="1">
    <location>
        <begin position="120"/>
        <end position="129"/>
    </location>
</feature>
<dbReference type="Proteomes" id="UP000817658">
    <property type="component" value="Chromosome 1"/>
</dbReference>
<evidence type="ECO:0000313" key="3">
    <source>
        <dbReference type="EMBL" id="BAD52551.1"/>
    </source>
</evidence>
<evidence type="ECO:0000313" key="4">
    <source>
        <dbReference type="Proteomes" id="UP000000763"/>
    </source>
</evidence>
<feature type="compositionally biased region" description="Basic residues" evidence="1">
    <location>
        <begin position="94"/>
        <end position="104"/>
    </location>
</feature>
<protein>
    <recommendedName>
        <fullName evidence="5">F-box domain-containing protein</fullName>
    </recommendedName>
</protein>
<evidence type="ECO:0000256" key="1">
    <source>
        <dbReference type="SAM" id="MobiDB-lite"/>
    </source>
</evidence>
<reference evidence="2" key="1">
    <citation type="journal article" date="2002" name="Nature">
        <title>The genome sequence and structure of rice chromosome 1.</title>
        <authorList>
            <person name="Sasaki T."/>
            <person name="Matsumoto T."/>
            <person name="Yamamoto K."/>
            <person name="Sakata K."/>
            <person name="Baba T."/>
            <person name="Katayose Y."/>
            <person name="Wu J."/>
            <person name="Niimura Y."/>
            <person name="Cheng Z."/>
            <person name="Nagamura Y."/>
            <person name="Antonio B.A."/>
            <person name="Kanamori H."/>
            <person name="Hosokawa S."/>
            <person name="Masukawa M."/>
            <person name="Arikawa K."/>
            <person name="Chiden Y."/>
            <person name="Hayashi M."/>
            <person name="Okamoto M."/>
            <person name="Ando T."/>
            <person name="Aoki H."/>
            <person name="Arita K."/>
            <person name="Hamada M."/>
            <person name="Harada C."/>
            <person name="Hijishita S."/>
            <person name="Honda M."/>
            <person name="Ichikawa Y."/>
            <person name="Idonuma A."/>
            <person name="Iijima M."/>
            <person name="Ikeda M."/>
            <person name="Ikeno M."/>
            <person name="Itoh S."/>
            <person name="Itoh T."/>
            <person name="Itoh Y."/>
            <person name="Itoh Y."/>
            <person name="Iwabuchi A."/>
            <person name="Kamiya K."/>
            <person name="Karasawa W."/>
            <person name="Katagiri S."/>
            <person name="Kikuta A."/>
            <person name="Kobayashi N."/>
            <person name="Kono I."/>
            <person name="Machita K."/>
            <person name="Maehara T."/>
            <person name="Mizuno H."/>
            <person name="Mizubayashi T."/>
            <person name="Mukai Y."/>
            <person name="Nagasaki H."/>
            <person name="Nakashima M."/>
            <person name="Nakama Y."/>
            <person name="Nakamichi Y."/>
            <person name="Nakamura M."/>
            <person name="Namiki N."/>
            <person name="Negishi M."/>
            <person name="Ohta I."/>
            <person name="Ono N."/>
            <person name="Saji S."/>
            <person name="Sakai K."/>
            <person name="Shibata M."/>
            <person name="Shimokawa T."/>
            <person name="Shomura A."/>
            <person name="Song J."/>
            <person name="Takazaki Y."/>
            <person name="Terasawa K."/>
            <person name="Tsuji K."/>
            <person name="Waki K."/>
            <person name="Yamagata H."/>
            <person name="Yamane H."/>
            <person name="Yoshiki S."/>
            <person name="Yoshihara R."/>
            <person name="Yukawa K."/>
            <person name="Zhong H."/>
            <person name="Iwama H."/>
            <person name="Endo T."/>
            <person name="Ito H."/>
            <person name="Hahn J.H."/>
            <person name="Kim H.I."/>
            <person name="Eun M.Y."/>
            <person name="Yano M."/>
            <person name="Jiang J."/>
            <person name="Gojobori T."/>
        </authorList>
    </citation>
    <scope>NUCLEOTIDE SEQUENCE</scope>
</reference>
<dbReference type="SUPFAM" id="SSF81383">
    <property type="entry name" value="F-box domain"/>
    <property type="match status" value="1"/>
</dbReference>
<organism evidence="2">
    <name type="scientific">Oryza sativa subsp. japonica</name>
    <name type="common">Rice</name>
    <dbReference type="NCBI Taxonomy" id="39947"/>
    <lineage>
        <taxon>Eukaryota</taxon>
        <taxon>Viridiplantae</taxon>
        <taxon>Streptophyta</taxon>
        <taxon>Embryophyta</taxon>
        <taxon>Tracheophyta</taxon>
        <taxon>Spermatophyta</taxon>
        <taxon>Magnoliopsida</taxon>
        <taxon>Liliopsida</taxon>
        <taxon>Poales</taxon>
        <taxon>Poaceae</taxon>
        <taxon>BOP clade</taxon>
        <taxon>Oryzoideae</taxon>
        <taxon>Oryzeae</taxon>
        <taxon>Oryzinae</taxon>
        <taxon>Oryza</taxon>
        <taxon>Oryza sativa</taxon>
    </lineage>
</organism>
<dbReference type="AlphaFoldDB" id="Q656W7"/>
<reference evidence="4" key="3">
    <citation type="journal article" date="2008" name="Nucleic Acids Res.">
        <title>The rice annotation project database (RAP-DB): 2008 update.</title>
        <authorList>
            <consortium name="The rice annotation project (RAP)"/>
        </authorList>
    </citation>
    <scope>GENOME REANNOTATION</scope>
    <source>
        <strain evidence="4">cv. Nipponbare</strain>
    </source>
</reference>
<dbReference type="PANTHER" id="PTHR35545">
    <property type="entry name" value="F-BOX DOMAIN-CONTAINING PROTEIN"/>
    <property type="match status" value="1"/>
</dbReference>